<evidence type="ECO:0000256" key="6">
    <source>
        <dbReference type="ARBA" id="ARBA00022840"/>
    </source>
</evidence>
<dbReference type="GO" id="GO:0005886">
    <property type="term" value="C:plasma membrane"/>
    <property type="evidence" value="ECO:0007669"/>
    <property type="project" value="UniProtKB-SubCell"/>
</dbReference>
<dbReference type="InterPro" id="IPR027417">
    <property type="entry name" value="P-loop_NTPase"/>
</dbReference>
<dbReference type="PROSITE" id="PS00211">
    <property type="entry name" value="ABC_TRANSPORTER_1"/>
    <property type="match status" value="1"/>
</dbReference>
<evidence type="ECO:0000313" key="12">
    <source>
        <dbReference type="EMBL" id="ASU14100.1"/>
    </source>
</evidence>
<dbReference type="InterPro" id="IPR003593">
    <property type="entry name" value="AAA+_ATPase"/>
</dbReference>
<name>A0A223M964_MESHO</name>
<evidence type="ECO:0000313" key="13">
    <source>
        <dbReference type="Proteomes" id="UP000215452"/>
    </source>
</evidence>
<evidence type="ECO:0000256" key="9">
    <source>
        <dbReference type="ARBA" id="ARBA00038388"/>
    </source>
</evidence>
<dbReference type="Pfam" id="PF02687">
    <property type="entry name" value="FtsX"/>
    <property type="match status" value="1"/>
</dbReference>
<comment type="subcellular location">
    <subcellularLocation>
        <location evidence="1">Cell inner membrane</location>
        <topology evidence="1">Multi-pass membrane protein</topology>
    </subcellularLocation>
</comment>
<dbReference type="Proteomes" id="UP000215452">
    <property type="component" value="Chromosome"/>
</dbReference>
<evidence type="ECO:0000256" key="4">
    <source>
        <dbReference type="ARBA" id="ARBA00022692"/>
    </source>
</evidence>
<feature type="transmembrane region" description="Helical" evidence="10">
    <location>
        <begin position="630"/>
        <end position="651"/>
    </location>
</feature>
<gene>
    <name evidence="12" type="primary">artM_1</name>
    <name evidence="12" type="ORF">CIB43_00189</name>
</gene>
<accession>A0A223M964</accession>
<dbReference type="Pfam" id="PF00005">
    <property type="entry name" value="ABC_tran"/>
    <property type="match status" value="1"/>
</dbReference>
<dbReference type="EMBL" id="CP022714">
    <property type="protein sequence ID" value="ASU14100.1"/>
    <property type="molecule type" value="Genomic_DNA"/>
</dbReference>
<comment type="similarity">
    <text evidence="9">Belongs to the ABC transporter superfamily. Macrolide exporter (TC 3.A.1.122) family.</text>
</comment>
<evidence type="ECO:0000256" key="5">
    <source>
        <dbReference type="ARBA" id="ARBA00022741"/>
    </source>
</evidence>
<keyword evidence="4 10" id="KW-0812">Transmembrane</keyword>
<feature type="transmembrane region" description="Helical" evidence="10">
    <location>
        <begin position="680"/>
        <end position="702"/>
    </location>
</feature>
<feature type="transmembrane region" description="Helical" evidence="10">
    <location>
        <begin position="722"/>
        <end position="749"/>
    </location>
</feature>
<sequence>MIKIKNLSKKIADRLILNKINLEIPSNKITFVIGKSGIGKTTLINLIAGFTKKDEGEILFFKDGKEEKNPLIDVVFQDFNLIEQLSVKNNILIGNSLIQKETNLNLLEKSASFLNIQSSKLKQKTNDLSGGEKQRVAILRAFSRNSDFILLDEPTGNLDRENGIAVFESLKKLSSNKTILVVSHNLEMARLYADQIIHIKKDTIDVEIFEKNGQNQENDNKNSSFHQKNKEKHINFWGKFKTGLLLSIVDFKSKIITTILLIFSFLATIFGIALFGVLNSNVQGINTEKIFQEHLDSVLIRKNSNYDKFENDEINKIEKSSNKIVKILPLYSAPTMLFSYNNNQPKNSPVDFVDESEFFSKRFKIGTNDLQGRFIKNENEIIISAALASELEIKDPIGKKIEFIDFLNNKNKKELLIVGVNNSFNNDNLNLSFVHFNLPKSTLLENTKNVDKNDQIFSFVESDDLKRVEITKNYYENQPEIKKFKLLEGSFPKNSNEIAISKNLNDYISFNEKKSLIDSKISSLSKNNGKIFNFKIVGIFDQNDQEKQNNSNIKAKTDLKTTIKNEVIFHHSIIQESKNLNPLLLKVFFEHKNLSENIEKFKSSFPEFEPIEKSSIINNLFFDLQTLTQVIIFTVLIIFSLSLVVLTIFYAKNLTDSKRKMIGVLKALGAKTARIFGYHWMTLIFIAFLIFVFGLILIVPITPEIYSAISNNNYRFPSYEQVCLYFLLVWIILFFILSFIYLLISWFFYRKPVVQLLK</sequence>
<keyword evidence="3" id="KW-1003">Cell membrane</keyword>
<dbReference type="AlphaFoldDB" id="A0A223M964"/>
<dbReference type="InterPro" id="IPR003838">
    <property type="entry name" value="ABC3_permease_C"/>
</dbReference>
<keyword evidence="2" id="KW-0813">Transport</keyword>
<dbReference type="PANTHER" id="PTHR42781:SF9">
    <property type="entry name" value="AMINO ACID ABC TRANSPORTER, ATP-BINDING PROTEIN-RELATED"/>
    <property type="match status" value="1"/>
</dbReference>
<dbReference type="SMART" id="SM00382">
    <property type="entry name" value="AAA"/>
    <property type="match status" value="1"/>
</dbReference>
<evidence type="ECO:0000259" key="11">
    <source>
        <dbReference type="PROSITE" id="PS50893"/>
    </source>
</evidence>
<dbReference type="PROSITE" id="PS50893">
    <property type="entry name" value="ABC_TRANSPORTER_2"/>
    <property type="match status" value="1"/>
</dbReference>
<organism evidence="12 13">
    <name type="scientific">Mesomycoplasma hyopneumoniae</name>
    <name type="common">Mycoplasma hyopneumoniae</name>
    <dbReference type="NCBI Taxonomy" id="2099"/>
    <lineage>
        <taxon>Bacteria</taxon>
        <taxon>Bacillati</taxon>
        <taxon>Mycoplasmatota</taxon>
        <taxon>Mycoplasmoidales</taxon>
        <taxon>Metamycoplasmataceae</taxon>
        <taxon>Mesomycoplasma</taxon>
    </lineage>
</organism>
<proteinExistence type="inferred from homology"/>
<keyword evidence="8 10" id="KW-0472">Membrane</keyword>
<evidence type="ECO:0000256" key="7">
    <source>
        <dbReference type="ARBA" id="ARBA00022989"/>
    </source>
</evidence>
<keyword evidence="5" id="KW-0547">Nucleotide-binding</keyword>
<dbReference type="SUPFAM" id="SSF52540">
    <property type="entry name" value="P-loop containing nucleoside triphosphate hydrolases"/>
    <property type="match status" value="1"/>
</dbReference>
<evidence type="ECO:0000256" key="3">
    <source>
        <dbReference type="ARBA" id="ARBA00022475"/>
    </source>
</evidence>
<dbReference type="GO" id="GO:0016887">
    <property type="term" value="F:ATP hydrolysis activity"/>
    <property type="evidence" value="ECO:0007669"/>
    <property type="project" value="InterPro"/>
</dbReference>
<keyword evidence="7 10" id="KW-1133">Transmembrane helix</keyword>
<dbReference type="InterPro" id="IPR017871">
    <property type="entry name" value="ABC_transporter-like_CS"/>
</dbReference>
<evidence type="ECO:0000256" key="10">
    <source>
        <dbReference type="SAM" id="Phobius"/>
    </source>
</evidence>
<evidence type="ECO:0000256" key="1">
    <source>
        <dbReference type="ARBA" id="ARBA00004429"/>
    </source>
</evidence>
<dbReference type="PANTHER" id="PTHR42781">
    <property type="entry name" value="SPERMIDINE/PUTRESCINE IMPORT ATP-BINDING PROTEIN POTA"/>
    <property type="match status" value="1"/>
</dbReference>
<feature type="domain" description="ABC transporter" evidence="11">
    <location>
        <begin position="2"/>
        <end position="226"/>
    </location>
</feature>
<evidence type="ECO:0000256" key="8">
    <source>
        <dbReference type="ARBA" id="ARBA00023136"/>
    </source>
</evidence>
<dbReference type="InterPro" id="IPR050093">
    <property type="entry name" value="ABC_SmlMolc_Importer"/>
</dbReference>
<protein>
    <submittedName>
        <fullName evidence="12">Arginine transport ATP-binding protein ArtM</fullName>
    </submittedName>
</protein>
<feature type="transmembrane region" description="Helical" evidence="10">
    <location>
        <begin position="255"/>
        <end position="278"/>
    </location>
</feature>
<dbReference type="GO" id="GO:0005524">
    <property type="term" value="F:ATP binding"/>
    <property type="evidence" value="ECO:0007669"/>
    <property type="project" value="UniProtKB-KW"/>
</dbReference>
<dbReference type="InterPro" id="IPR003439">
    <property type="entry name" value="ABC_transporter-like_ATP-bd"/>
</dbReference>
<reference evidence="12 13" key="1">
    <citation type="submission" date="2017-08" db="EMBL/GenBank/DDBJ databases">
        <title>The complete genome sequence of a Mycoplasma hyopneumoniae isolate in Korea.</title>
        <authorList>
            <person name="Han J."/>
            <person name="Lee N."/>
        </authorList>
    </citation>
    <scope>NUCLEOTIDE SEQUENCE [LARGE SCALE GENOMIC DNA]</scope>
    <source>
        <strain evidence="12 13">KM014</strain>
    </source>
</reference>
<keyword evidence="6 12" id="KW-0067">ATP-binding</keyword>
<evidence type="ECO:0000256" key="2">
    <source>
        <dbReference type="ARBA" id="ARBA00022448"/>
    </source>
</evidence>
<dbReference type="Gene3D" id="3.40.50.300">
    <property type="entry name" value="P-loop containing nucleotide triphosphate hydrolases"/>
    <property type="match status" value="1"/>
</dbReference>